<dbReference type="EMBL" id="UOEE01000048">
    <property type="protein sequence ID" value="VAV87780.1"/>
    <property type="molecule type" value="Genomic_DNA"/>
</dbReference>
<proteinExistence type="predicted"/>
<reference evidence="2" key="1">
    <citation type="submission" date="2018-06" db="EMBL/GenBank/DDBJ databases">
        <authorList>
            <person name="Zhirakovskaya E."/>
        </authorList>
    </citation>
    <scope>NUCLEOTIDE SEQUENCE</scope>
</reference>
<dbReference type="Pfam" id="PF00226">
    <property type="entry name" value="DnaJ"/>
    <property type="match status" value="1"/>
</dbReference>
<name>A0A3B0R3D5_9ZZZZ</name>
<feature type="domain" description="J" evidence="1">
    <location>
        <begin position="162"/>
        <end position="233"/>
    </location>
</feature>
<dbReference type="PROSITE" id="PS50076">
    <property type="entry name" value="DNAJ_2"/>
    <property type="match status" value="1"/>
</dbReference>
<dbReference type="InterPro" id="IPR036869">
    <property type="entry name" value="J_dom_sf"/>
</dbReference>
<accession>A0A3B0R3D5</accession>
<organism evidence="2">
    <name type="scientific">hydrothermal vent metagenome</name>
    <dbReference type="NCBI Taxonomy" id="652676"/>
    <lineage>
        <taxon>unclassified sequences</taxon>
        <taxon>metagenomes</taxon>
        <taxon>ecological metagenomes</taxon>
    </lineage>
</organism>
<evidence type="ECO:0000259" key="1">
    <source>
        <dbReference type="PROSITE" id="PS50076"/>
    </source>
</evidence>
<protein>
    <submittedName>
        <fullName evidence="2">DnaJ-like protein DjlA</fullName>
    </submittedName>
</protein>
<dbReference type="Gene3D" id="1.10.287.110">
    <property type="entry name" value="DnaJ domain"/>
    <property type="match status" value="1"/>
</dbReference>
<gene>
    <name evidence="2" type="ORF">MNBD_ALPHA06-1523</name>
</gene>
<dbReference type="CDD" id="cd07316">
    <property type="entry name" value="terB_like_DjlA"/>
    <property type="match status" value="1"/>
</dbReference>
<evidence type="ECO:0000313" key="2">
    <source>
        <dbReference type="EMBL" id="VAV87780.1"/>
    </source>
</evidence>
<dbReference type="AlphaFoldDB" id="A0A3B0R3D5"/>
<dbReference type="InterPro" id="IPR007791">
    <property type="entry name" value="DjlA_N"/>
</dbReference>
<dbReference type="SUPFAM" id="SSF46565">
    <property type="entry name" value="Chaperone J-domain"/>
    <property type="match status" value="1"/>
</dbReference>
<dbReference type="SUPFAM" id="SSF158682">
    <property type="entry name" value="TerB-like"/>
    <property type="match status" value="1"/>
</dbReference>
<dbReference type="CDD" id="cd06257">
    <property type="entry name" value="DnaJ"/>
    <property type="match status" value="1"/>
</dbReference>
<dbReference type="Pfam" id="PF05099">
    <property type="entry name" value="TerB"/>
    <property type="match status" value="1"/>
</dbReference>
<dbReference type="Gene3D" id="1.10.3680.10">
    <property type="entry name" value="TerB-like"/>
    <property type="match status" value="1"/>
</dbReference>
<dbReference type="InterPro" id="IPR029024">
    <property type="entry name" value="TerB-like"/>
</dbReference>
<sequence length="233" mass="26279">MGMWRKLIEIATRAADLLVEREADSLPPDRRIDDAGFAAALIALSAKMAKADGLVTSDEVAAFRQIFSVPPEAERDVARLFNMFRETTLGYQSYAKQVARKFRCCPFVLEDVLDGLFHIAKADGVVTAEEEKFLQTVADIFGFSRLEYRRIRASRLGREPDDPYLILGVEETISNIDLKTAYRRMASINHPDRVLARGLPSELQNLANAKMAMINLAYSRILQERAMDDKLVH</sequence>
<dbReference type="SMART" id="SM00271">
    <property type="entry name" value="DnaJ"/>
    <property type="match status" value="1"/>
</dbReference>
<dbReference type="InterPro" id="IPR001623">
    <property type="entry name" value="DnaJ_domain"/>
</dbReference>